<dbReference type="InterPro" id="IPR035980">
    <property type="entry name" value="Ribosomal_bS6_sf"/>
</dbReference>
<dbReference type="OMA" id="RGVQYWG"/>
<keyword evidence="4" id="KW-0496">Mitochondrion</keyword>
<evidence type="ECO:0000313" key="9">
    <source>
        <dbReference type="Proteomes" id="UP000016923"/>
    </source>
</evidence>
<dbReference type="PANTHER" id="PTHR21011">
    <property type="entry name" value="MITOCHONDRIAL 28S RIBOSOMAL PROTEIN S6"/>
    <property type="match status" value="1"/>
</dbReference>
<dbReference type="NCBIfam" id="TIGR00166">
    <property type="entry name" value="S6"/>
    <property type="match status" value="1"/>
</dbReference>
<dbReference type="GO" id="GO:0006412">
    <property type="term" value="P:translation"/>
    <property type="evidence" value="ECO:0007669"/>
    <property type="project" value="InterPro"/>
</dbReference>
<dbReference type="EMBL" id="KE148153">
    <property type="protein sequence ID" value="EPE06435.1"/>
    <property type="molecule type" value="Genomic_DNA"/>
</dbReference>
<comment type="similarity">
    <text evidence="2">Belongs to the bacterial ribosomal protein bS6 family.</text>
</comment>
<evidence type="ECO:0000256" key="4">
    <source>
        <dbReference type="ARBA" id="ARBA00023128"/>
    </source>
</evidence>
<evidence type="ECO:0000256" key="3">
    <source>
        <dbReference type="ARBA" id="ARBA00022980"/>
    </source>
</evidence>
<sequence length="120" mass="13241">MLYELIGIARPGNVGEVRDIVMSIGQTVLRSGGVVRSIANWGVFSLPRSVTAHQKTHVRGHYFVMRFDSTSATQTTMRNTLKLDPRMVRSAFVRLAGADGKLENTAKFGEVMWSQATGRS</sequence>
<comment type="subcellular location">
    <subcellularLocation>
        <location evidence="1">Mitochondrion</location>
    </subcellularLocation>
</comment>
<keyword evidence="9" id="KW-1185">Reference proteome</keyword>
<accession>S3CZM6</accession>
<dbReference type="VEuPathDB" id="FungiDB:F503_02563"/>
<name>S3CZM6_OPHP1</name>
<gene>
    <name evidence="8" type="ORF">F503_02563</name>
</gene>
<dbReference type="OrthoDB" id="10259681at2759"/>
<dbReference type="Proteomes" id="UP000016923">
    <property type="component" value="Unassembled WGS sequence"/>
</dbReference>
<evidence type="ECO:0000256" key="6">
    <source>
        <dbReference type="ARBA" id="ARBA00035170"/>
    </source>
</evidence>
<dbReference type="InterPro" id="IPR014717">
    <property type="entry name" value="Transl_elong_EF1B/ribsomal_bS6"/>
</dbReference>
<dbReference type="Pfam" id="PF01250">
    <property type="entry name" value="Ribosomal_S6"/>
    <property type="match status" value="1"/>
</dbReference>
<evidence type="ECO:0000256" key="5">
    <source>
        <dbReference type="ARBA" id="ARBA00023274"/>
    </source>
</evidence>
<evidence type="ECO:0000256" key="7">
    <source>
        <dbReference type="ARBA" id="ARBA00037226"/>
    </source>
</evidence>
<dbReference type="AlphaFoldDB" id="S3CZM6"/>
<dbReference type="FunFam" id="3.30.70.60:FF:000007">
    <property type="entry name" value="37S ribosomal protein Mrp17"/>
    <property type="match status" value="1"/>
</dbReference>
<organism evidence="8 9">
    <name type="scientific">Ophiostoma piceae (strain UAMH 11346)</name>
    <name type="common">Sap stain fungus</name>
    <dbReference type="NCBI Taxonomy" id="1262450"/>
    <lineage>
        <taxon>Eukaryota</taxon>
        <taxon>Fungi</taxon>
        <taxon>Dikarya</taxon>
        <taxon>Ascomycota</taxon>
        <taxon>Pezizomycotina</taxon>
        <taxon>Sordariomycetes</taxon>
        <taxon>Sordariomycetidae</taxon>
        <taxon>Ophiostomatales</taxon>
        <taxon>Ophiostomataceae</taxon>
        <taxon>Ophiostoma</taxon>
    </lineage>
</organism>
<dbReference type="HOGENOM" id="CLU_126331_1_0_1"/>
<dbReference type="GO" id="GO:0003735">
    <property type="term" value="F:structural constituent of ribosome"/>
    <property type="evidence" value="ECO:0007669"/>
    <property type="project" value="InterPro"/>
</dbReference>
<dbReference type="SUPFAM" id="SSF54995">
    <property type="entry name" value="Ribosomal protein S6"/>
    <property type="match status" value="1"/>
</dbReference>
<comment type="function">
    <text evidence="7">Component of the mitochondrial ribosome (mitoribosome), a dedicated translation machinery responsible for the synthesis of mitochondrial genome-encoded proteins, including at least some of the essential transmembrane subunits of the mitochondrial respiratory chain. The mitoribosomes are attached to the mitochondrial inner membrane and translation products are cotranslationally integrated into the membrane.</text>
</comment>
<dbReference type="eggNOG" id="KOG4708">
    <property type="taxonomic scope" value="Eukaryota"/>
</dbReference>
<dbReference type="CDD" id="cd15465">
    <property type="entry name" value="bS6_mito"/>
    <property type="match status" value="1"/>
</dbReference>
<dbReference type="GO" id="GO:0070181">
    <property type="term" value="F:small ribosomal subunit rRNA binding"/>
    <property type="evidence" value="ECO:0007669"/>
    <property type="project" value="TreeGrafter"/>
</dbReference>
<evidence type="ECO:0000256" key="2">
    <source>
        <dbReference type="ARBA" id="ARBA00009512"/>
    </source>
</evidence>
<keyword evidence="5" id="KW-0687">Ribonucleoprotein</keyword>
<dbReference type="Gene3D" id="3.30.70.60">
    <property type="match status" value="1"/>
</dbReference>
<reference evidence="8 9" key="1">
    <citation type="journal article" date="2013" name="BMC Genomics">
        <title>The genome and transcriptome of the pine saprophyte Ophiostoma piceae, and a comparison with the bark beetle-associated pine pathogen Grosmannia clavigera.</title>
        <authorList>
            <person name="Haridas S."/>
            <person name="Wang Y."/>
            <person name="Lim L."/>
            <person name="Massoumi Alamouti S."/>
            <person name="Jackman S."/>
            <person name="Docking R."/>
            <person name="Robertson G."/>
            <person name="Birol I."/>
            <person name="Bohlmann J."/>
            <person name="Breuil C."/>
        </authorList>
    </citation>
    <scope>NUCLEOTIDE SEQUENCE [LARGE SCALE GENOMIC DNA]</scope>
    <source>
        <strain evidence="8 9">UAMH 11346</strain>
    </source>
</reference>
<evidence type="ECO:0000256" key="1">
    <source>
        <dbReference type="ARBA" id="ARBA00004173"/>
    </source>
</evidence>
<protein>
    <recommendedName>
        <fullName evidence="6">Small ribosomal subunit protein bS6m</fullName>
    </recommendedName>
</protein>
<dbReference type="GO" id="GO:0005763">
    <property type="term" value="C:mitochondrial small ribosomal subunit"/>
    <property type="evidence" value="ECO:0007669"/>
    <property type="project" value="TreeGrafter"/>
</dbReference>
<dbReference type="STRING" id="1262450.S3CZM6"/>
<dbReference type="PANTHER" id="PTHR21011:SF1">
    <property type="entry name" value="SMALL RIBOSOMAL SUBUNIT PROTEIN BS6M"/>
    <property type="match status" value="1"/>
</dbReference>
<evidence type="ECO:0000313" key="8">
    <source>
        <dbReference type="EMBL" id="EPE06435.1"/>
    </source>
</evidence>
<proteinExistence type="inferred from homology"/>
<keyword evidence="3 8" id="KW-0689">Ribosomal protein</keyword>
<dbReference type="InterPro" id="IPR000529">
    <property type="entry name" value="Ribosomal_bS6"/>
</dbReference>